<evidence type="ECO:0000313" key="1">
    <source>
        <dbReference type="EMBL" id="PSK51717.1"/>
    </source>
</evidence>
<protein>
    <submittedName>
        <fullName evidence="1">Uncharacterized protein</fullName>
    </submittedName>
</protein>
<keyword evidence="2" id="KW-1185">Reference proteome</keyword>
<gene>
    <name evidence="1" type="ORF">B9Z65_2984</name>
</gene>
<dbReference type="EMBL" id="NHZQ01000121">
    <property type="protein sequence ID" value="PSK51717.1"/>
    <property type="molecule type" value="Genomic_DNA"/>
</dbReference>
<organism evidence="1 2">
    <name type="scientific">Elsinoe australis</name>
    <dbReference type="NCBI Taxonomy" id="40998"/>
    <lineage>
        <taxon>Eukaryota</taxon>
        <taxon>Fungi</taxon>
        <taxon>Dikarya</taxon>
        <taxon>Ascomycota</taxon>
        <taxon>Pezizomycotina</taxon>
        <taxon>Dothideomycetes</taxon>
        <taxon>Dothideomycetidae</taxon>
        <taxon>Myriangiales</taxon>
        <taxon>Elsinoaceae</taxon>
        <taxon>Elsinoe</taxon>
    </lineage>
</organism>
<evidence type="ECO:0000313" key="2">
    <source>
        <dbReference type="Proteomes" id="UP000243723"/>
    </source>
</evidence>
<dbReference type="Proteomes" id="UP000243723">
    <property type="component" value="Unassembled WGS sequence"/>
</dbReference>
<sequence length="187" mass="21134">MSSPFHRLLTFFARRSPTPNNQTITFLDSLRGDLSIGLNFPVALFLAATRHVIFRNTGFFSLRIHVPTVQTSRALLGGPEKFEFDVKRRYGVAELAGEVRRQGGKWMEVADAVGCWGLVARRDGTVRGEEVRAYQRGEIMEMVAERRKGSGDVLPFWRGGPIIVSAHSWAVEKLFGVEVYKKDHKRD</sequence>
<dbReference type="OrthoDB" id="2561193at2759"/>
<proteinExistence type="predicted"/>
<reference evidence="1 2" key="1">
    <citation type="submission" date="2017-05" db="EMBL/GenBank/DDBJ databases">
        <title>Draft genome sequence of Elsinoe australis.</title>
        <authorList>
            <person name="Cheng Q."/>
        </authorList>
    </citation>
    <scope>NUCLEOTIDE SEQUENCE [LARGE SCALE GENOMIC DNA]</scope>
    <source>
        <strain evidence="1 2">NL1</strain>
    </source>
</reference>
<dbReference type="AlphaFoldDB" id="A0A2P7ZU23"/>
<name>A0A2P7ZU23_9PEZI</name>
<accession>A0A2P7ZU23</accession>
<comment type="caution">
    <text evidence="1">The sequence shown here is derived from an EMBL/GenBank/DDBJ whole genome shotgun (WGS) entry which is preliminary data.</text>
</comment>